<keyword evidence="1" id="KW-1133">Transmembrane helix</keyword>
<comment type="caution">
    <text evidence="2">The sequence shown here is derived from an EMBL/GenBank/DDBJ whole genome shotgun (WGS) entry which is preliminary data.</text>
</comment>
<accession>A0A0G0KIV5</accession>
<gene>
    <name evidence="2" type="ORF">US99_C0014G0009</name>
</gene>
<keyword evidence="1" id="KW-0812">Transmembrane</keyword>
<protein>
    <submittedName>
        <fullName evidence="2">Cysteine synthase</fullName>
    </submittedName>
</protein>
<name>A0A0G0KIV5_9BACT</name>
<dbReference type="InterPro" id="IPR036052">
    <property type="entry name" value="TrpB-like_PALP_sf"/>
</dbReference>
<dbReference type="InterPro" id="IPR051533">
    <property type="entry name" value="WaaL-like"/>
</dbReference>
<dbReference type="PANTHER" id="PTHR37422:SF13">
    <property type="entry name" value="LIPOPOLYSACCHARIDE BIOSYNTHESIS PROTEIN PA4999-RELATED"/>
    <property type="match status" value="1"/>
</dbReference>
<organism evidence="2 3">
    <name type="scientific">Candidatus Daviesbacteria bacterium GW2011_GWF2_38_6</name>
    <dbReference type="NCBI Taxonomy" id="1618432"/>
    <lineage>
        <taxon>Bacteria</taxon>
        <taxon>Candidatus Daviesiibacteriota</taxon>
    </lineage>
</organism>
<feature type="transmembrane region" description="Helical" evidence="1">
    <location>
        <begin position="356"/>
        <end position="377"/>
    </location>
</feature>
<dbReference type="Proteomes" id="UP000034324">
    <property type="component" value="Unassembled WGS sequence"/>
</dbReference>
<evidence type="ECO:0000313" key="2">
    <source>
        <dbReference type="EMBL" id="KKQ78687.1"/>
    </source>
</evidence>
<keyword evidence="1" id="KW-0472">Membrane</keyword>
<proteinExistence type="predicted"/>
<evidence type="ECO:0000256" key="1">
    <source>
        <dbReference type="SAM" id="Phobius"/>
    </source>
</evidence>
<sequence length="404" mass="45282">MAKLGLEAAVVNKTILGKTAKRFKERKIQLPTFEELSNPSKIPADIVKKLQKVDANEAHPLNLYRINWYNDPNGKGFREVPYSFEAPKAITGVDAKIVIMPGAYFPMVQCHKVLAAYGCLAPRLITGQFDPTTHKAIWPSTGNYCRGGVAVSRIMDCHGVAILPEEMSEERFNWLKKWCLDPKKDIHKTHGCESNVKEIYDKCKELDKDSSNIIFNQFCEFGNAVIHYICTGKAMEKVFTDMRGKNRNLNLRAFTSATGSAGIASDITPGEPIDTTQLGVYRSFSIRLNLEWPRAITAFLKNPFLGTGYSSLGIATDNDFLRSLGEVGMLGTAVFILIFIEIIKKIVRLLRENDKFLRYFSIGTLSLILAFVINGLFIDVFEASKVASLFWMIVGLNLSVRNFK</sequence>
<dbReference type="PANTHER" id="PTHR37422">
    <property type="entry name" value="TEICHURONIC ACID BIOSYNTHESIS PROTEIN TUAE"/>
    <property type="match status" value="1"/>
</dbReference>
<evidence type="ECO:0000313" key="3">
    <source>
        <dbReference type="Proteomes" id="UP000034324"/>
    </source>
</evidence>
<dbReference type="AlphaFoldDB" id="A0A0G0KIV5"/>
<dbReference type="SUPFAM" id="SSF53686">
    <property type="entry name" value="Tryptophan synthase beta subunit-like PLP-dependent enzymes"/>
    <property type="match status" value="1"/>
</dbReference>
<feature type="transmembrane region" description="Helical" evidence="1">
    <location>
        <begin position="327"/>
        <end position="344"/>
    </location>
</feature>
<dbReference type="Gene3D" id="3.40.50.1100">
    <property type="match status" value="2"/>
</dbReference>
<reference evidence="2 3" key="1">
    <citation type="journal article" date="2015" name="Nature">
        <title>rRNA introns, odd ribosomes, and small enigmatic genomes across a large radiation of phyla.</title>
        <authorList>
            <person name="Brown C.T."/>
            <person name="Hug L.A."/>
            <person name="Thomas B.C."/>
            <person name="Sharon I."/>
            <person name="Castelle C.J."/>
            <person name="Singh A."/>
            <person name="Wilkins M.J."/>
            <person name="Williams K.H."/>
            <person name="Banfield J.F."/>
        </authorList>
    </citation>
    <scope>NUCLEOTIDE SEQUENCE [LARGE SCALE GENOMIC DNA]</scope>
</reference>
<dbReference type="EMBL" id="LBVC01000014">
    <property type="protein sequence ID" value="KKQ78687.1"/>
    <property type="molecule type" value="Genomic_DNA"/>
</dbReference>